<accession>A0A9P7K6V0</accession>
<reference evidence="1" key="2">
    <citation type="submission" date="2021-10" db="EMBL/GenBank/DDBJ databases">
        <title>Phylogenomics reveals ancestral predisposition of the termite-cultivated fungus Termitomyces towards a domesticated lifestyle.</title>
        <authorList>
            <person name="Auxier B."/>
            <person name="Grum-Grzhimaylo A."/>
            <person name="Cardenas M.E."/>
            <person name="Lodge J.D."/>
            <person name="Laessoe T."/>
            <person name="Pedersen O."/>
            <person name="Smith M.E."/>
            <person name="Kuyper T.W."/>
            <person name="Franco-Molano E.A."/>
            <person name="Baroni T.J."/>
            <person name="Aanen D.K."/>
        </authorList>
    </citation>
    <scope>NUCLEOTIDE SEQUENCE</scope>
    <source>
        <strain evidence="1">D49</strain>
    </source>
</reference>
<keyword evidence="2" id="KW-1185">Reference proteome</keyword>
<gene>
    <name evidence="1" type="ORF">H0H81_000926</name>
</gene>
<reference evidence="1" key="1">
    <citation type="submission" date="2021-02" db="EMBL/GenBank/DDBJ databases">
        <authorList>
            <person name="Nieuwenhuis M."/>
            <person name="Van De Peppel L.J.J."/>
        </authorList>
    </citation>
    <scope>NUCLEOTIDE SEQUENCE</scope>
    <source>
        <strain evidence="1">D49</strain>
    </source>
</reference>
<evidence type="ECO:0000313" key="2">
    <source>
        <dbReference type="Proteomes" id="UP000717328"/>
    </source>
</evidence>
<name>A0A9P7K6V0_9AGAR</name>
<dbReference type="AlphaFoldDB" id="A0A9P7K6V0"/>
<proteinExistence type="predicted"/>
<protein>
    <submittedName>
        <fullName evidence="1">Uncharacterized protein</fullName>
    </submittedName>
</protein>
<dbReference type="Proteomes" id="UP000717328">
    <property type="component" value="Unassembled WGS sequence"/>
</dbReference>
<sequence>MDIQNGDTGAMDTTPIMQHPNDMPPNFIPTLLPNSLPASSVPPQLMPETSPVFQTIGDPSIILTTSMHAPMTEMVPSMTPMEVGSAPHIGPGPPGFLPDLAEPFIIPPPTSDNAMNLTDPHPLSASPPAQIPSPSIHGTASSYSVGVTSSLESALDQPGVVLRRSRANTSVSPLPVPPGYIAISPTAVGMPFLPPEVIIAKQAEVSPKAEAESVVAVENMLEECAFFSFVNYSRILNCN</sequence>
<dbReference type="EMBL" id="JABCKI010005771">
    <property type="protein sequence ID" value="KAG5638280.1"/>
    <property type="molecule type" value="Genomic_DNA"/>
</dbReference>
<comment type="caution">
    <text evidence="1">The sequence shown here is derived from an EMBL/GenBank/DDBJ whole genome shotgun (WGS) entry which is preliminary data.</text>
</comment>
<evidence type="ECO:0000313" key="1">
    <source>
        <dbReference type="EMBL" id="KAG5638280.1"/>
    </source>
</evidence>
<organism evidence="1 2">
    <name type="scientific">Sphagnurus paluster</name>
    <dbReference type="NCBI Taxonomy" id="117069"/>
    <lineage>
        <taxon>Eukaryota</taxon>
        <taxon>Fungi</taxon>
        <taxon>Dikarya</taxon>
        <taxon>Basidiomycota</taxon>
        <taxon>Agaricomycotina</taxon>
        <taxon>Agaricomycetes</taxon>
        <taxon>Agaricomycetidae</taxon>
        <taxon>Agaricales</taxon>
        <taxon>Tricholomatineae</taxon>
        <taxon>Lyophyllaceae</taxon>
        <taxon>Sphagnurus</taxon>
    </lineage>
</organism>